<gene>
    <name evidence="2" type="primary">LOC111278849</name>
</gene>
<reference evidence="2" key="1">
    <citation type="submission" date="2025-08" db="UniProtKB">
        <authorList>
            <consortium name="RefSeq"/>
        </authorList>
    </citation>
    <scope>IDENTIFICATION</scope>
    <source>
        <tissue evidence="2">Fruit stalk</tissue>
    </source>
</reference>
<sequence>MLTNEQREAIVDYFLGYKLLLLSFRGGGRRISDLPCQDEINVVRWEQLKYIQPSGKRKVVFVFRLTQTIVMNLIQLQCQPYPTFGRTKRGIRQDSESAEWDRTSLGSYFVDQSFLIHIFAERISFVIPYTRIQKIPDPRLHKKIVDKTPKWHFLLTQFFFFPYRSGKTRKFQGSKHSLEFLLDSNP</sequence>
<evidence type="ECO:0000313" key="2">
    <source>
        <dbReference type="RefSeq" id="XP_022721269.1"/>
    </source>
</evidence>
<proteinExistence type="predicted"/>
<dbReference type="KEGG" id="dzi:111278849"/>
<protein>
    <submittedName>
        <fullName evidence="2">Uncharacterized protein LOC111278849 isoform X1</fullName>
    </submittedName>
</protein>
<organism evidence="1 2">
    <name type="scientific">Durio zibethinus</name>
    <name type="common">Durian</name>
    <dbReference type="NCBI Taxonomy" id="66656"/>
    <lineage>
        <taxon>Eukaryota</taxon>
        <taxon>Viridiplantae</taxon>
        <taxon>Streptophyta</taxon>
        <taxon>Embryophyta</taxon>
        <taxon>Tracheophyta</taxon>
        <taxon>Spermatophyta</taxon>
        <taxon>Magnoliopsida</taxon>
        <taxon>eudicotyledons</taxon>
        <taxon>Gunneridae</taxon>
        <taxon>Pentapetalae</taxon>
        <taxon>rosids</taxon>
        <taxon>malvids</taxon>
        <taxon>Malvales</taxon>
        <taxon>Malvaceae</taxon>
        <taxon>Helicteroideae</taxon>
        <taxon>Durio</taxon>
    </lineage>
</organism>
<name>A0A6P5WYV8_DURZI</name>
<dbReference type="GeneID" id="111278849"/>
<dbReference type="RefSeq" id="XP_022721269.1">
    <property type="nucleotide sequence ID" value="XM_022865534.1"/>
</dbReference>
<dbReference type="Proteomes" id="UP000515121">
    <property type="component" value="Unplaced"/>
</dbReference>
<evidence type="ECO:0000313" key="1">
    <source>
        <dbReference type="Proteomes" id="UP000515121"/>
    </source>
</evidence>
<dbReference type="OrthoDB" id="19606at2759"/>
<keyword evidence="1" id="KW-1185">Reference proteome</keyword>
<accession>A0A6P5WYV8</accession>
<dbReference type="AlphaFoldDB" id="A0A6P5WYV8"/>